<keyword evidence="1" id="KW-0812">Transmembrane</keyword>
<proteinExistence type="predicted"/>
<dbReference type="InterPro" id="IPR018638">
    <property type="entry name" value="DUF2061_membrane"/>
</dbReference>
<sequence>MDTTKRTLLKAVTWQLLGLITVTALSYPATGSLWAAMALALSASVTGFVAFFIHEKIWNRVSWGQSPHINKRPAEVGRPFELHH</sequence>
<evidence type="ECO:0000313" key="4">
    <source>
        <dbReference type="Proteomes" id="UP001385499"/>
    </source>
</evidence>
<reference evidence="3 4" key="1">
    <citation type="submission" date="2024-02" db="EMBL/GenBank/DDBJ databases">
        <title>Roseibium algae sp. nov., isolated from marine alga (Grateloupia sp.), showing potential in myo-inositol conversion.</title>
        <authorList>
            <person name="Wang Y."/>
        </authorList>
    </citation>
    <scope>NUCLEOTIDE SEQUENCE [LARGE SCALE GENOMIC DNA]</scope>
    <source>
        <strain evidence="3 4">H3510</strain>
    </source>
</reference>
<keyword evidence="4" id="KW-1185">Reference proteome</keyword>
<dbReference type="EMBL" id="JBAKIA010000002">
    <property type="protein sequence ID" value="MEJ8473439.1"/>
    <property type="molecule type" value="Genomic_DNA"/>
</dbReference>
<dbReference type="Proteomes" id="UP001385499">
    <property type="component" value="Unassembled WGS sequence"/>
</dbReference>
<keyword evidence="1" id="KW-1133">Transmembrane helix</keyword>
<keyword evidence="1" id="KW-0472">Membrane</keyword>
<name>A0ABU8TH00_9HYPH</name>
<dbReference type="Pfam" id="PF09834">
    <property type="entry name" value="DUF2061"/>
    <property type="match status" value="1"/>
</dbReference>
<evidence type="ECO:0000256" key="1">
    <source>
        <dbReference type="SAM" id="Phobius"/>
    </source>
</evidence>
<feature type="transmembrane region" description="Helical" evidence="1">
    <location>
        <begin position="7"/>
        <end position="27"/>
    </location>
</feature>
<protein>
    <submittedName>
        <fullName evidence="3">DUF2061 domain-containing protein</fullName>
    </submittedName>
</protein>
<feature type="domain" description="DUF2061" evidence="2">
    <location>
        <begin position="8"/>
        <end position="59"/>
    </location>
</feature>
<comment type="caution">
    <text evidence="3">The sequence shown here is derived from an EMBL/GenBank/DDBJ whole genome shotgun (WGS) entry which is preliminary data.</text>
</comment>
<gene>
    <name evidence="3" type="ORF">V6575_05020</name>
</gene>
<feature type="transmembrane region" description="Helical" evidence="1">
    <location>
        <begin position="33"/>
        <end position="53"/>
    </location>
</feature>
<evidence type="ECO:0000313" key="3">
    <source>
        <dbReference type="EMBL" id="MEJ8473439.1"/>
    </source>
</evidence>
<accession>A0ABU8TH00</accession>
<organism evidence="3 4">
    <name type="scientific">Roseibium algae</name>
    <dbReference type="NCBI Taxonomy" id="3123038"/>
    <lineage>
        <taxon>Bacteria</taxon>
        <taxon>Pseudomonadati</taxon>
        <taxon>Pseudomonadota</taxon>
        <taxon>Alphaproteobacteria</taxon>
        <taxon>Hyphomicrobiales</taxon>
        <taxon>Stappiaceae</taxon>
        <taxon>Roseibium</taxon>
    </lineage>
</organism>
<evidence type="ECO:0000259" key="2">
    <source>
        <dbReference type="Pfam" id="PF09834"/>
    </source>
</evidence>
<dbReference type="RefSeq" id="WP_340273019.1">
    <property type="nucleotide sequence ID" value="NZ_JBAKIA010000002.1"/>
</dbReference>